<organism evidence="1 2">
    <name type="scientific">Pedobacter panaciterrae</name>
    <dbReference type="NCBI Taxonomy" id="363849"/>
    <lineage>
        <taxon>Bacteria</taxon>
        <taxon>Pseudomonadati</taxon>
        <taxon>Bacteroidota</taxon>
        <taxon>Sphingobacteriia</taxon>
        <taxon>Sphingobacteriales</taxon>
        <taxon>Sphingobacteriaceae</taxon>
        <taxon>Pedobacter</taxon>
    </lineage>
</organism>
<evidence type="ECO:0000313" key="1">
    <source>
        <dbReference type="EMBL" id="MEJ2901180.1"/>
    </source>
</evidence>
<reference evidence="1 2" key="1">
    <citation type="submission" date="2024-03" db="EMBL/GenBank/DDBJ databases">
        <title>Sequence of Lycoming College Course Isolates.</title>
        <authorList>
            <person name="Plotts O."/>
            <person name="Newman J."/>
        </authorList>
    </citation>
    <scope>NUCLEOTIDE SEQUENCE [LARGE SCALE GENOMIC DNA]</scope>
    <source>
        <strain evidence="1 2">CJB-3</strain>
    </source>
</reference>
<dbReference type="EMBL" id="JBBEUB010000001">
    <property type="protein sequence ID" value="MEJ2901180.1"/>
    <property type="molecule type" value="Genomic_DNA"/>
</dbReference>
<gene>
    <name evidence="1" type="ORF">WAE58_02015</name>
</gene>
<proteinExistence type="predicted"/>
<dbReference type="Proteomes" id="UP001378956">
    <property type="component" value="Unassembled WGS sequence"/>
</dbReference>
<comment type="caution">
    <text evidence="1">The sequence shown here is derived from an EMBL/GenBank/DDBJ whole genome shotgun (WGS) entry which is preliminary data.</text>
</comment>
<protein>
    <submittedName>
        <fullName evidence="1">Uncharacterized protein</fullName>
    </submittedName>
</protein>
<dbReference type="RefSeq" id="WP_288880319.1">
    <property type="nucleotide sequence ID" value="NZ_CBFGNQ010000004.1"/>
</dbReference>
<accession>A0ABU8NI83</accession>
<keyword evidence="2" id="KW-1185">Reference proteome</keyword>
<sequence length="89" mass="10259">MNCCGQKRQGLQFNSAIDASAYKAETENNLTTTDQKPTYFRYNGNSELQVRGIFHITYTFSAQRRQFLVHSEDVSIMRGYADLTEVREP</sequence>
<evidence type="ECO:0000313" key="2">
    <source>
        <dbReference type="Proteomes" id="UP001378956"/>
    </source>
</evidence>
<name>A0ABU8NI83_9SPHI</name>